<organism evidence="2">
    <name type="scientific">bioreactor metagenome</name>
    <dbReference type="NCBI Taxonomy" id="1076179"/>
    <lineage>
        <taxon>unclassified sequences</taxon>
        <taxon>metagenomes</taxon>
        <taxon>ecological metagenomes</taxon>
    </lineage>
</organism>
<dbReference type="AlphaFoldDB" id="A0A645AFH2"/>
<protein>
    <recommendedName>
        <fullName evidence="1">DUF306 domain-containing protein</fullName>
    </recommendedName>
</protein>
<accession>A0A645AFH2</accession>
<dbReference type="Pfam" id="PF03724">
    <property type="entry name" value="META"/>
    <property type="match status" value="1"/>
</dbReference>
<dbReference type="InterPro" id="IPR038670">
    <property type="entry name" value="HslJ-like_sf"/>
</dbReference>
<proteinExistence type="predicted"/>
<sequence>MRIQMIWSALILVVLLFGGAGCRTAESAATAPSPAGVTWILSATPLADAPARAAGMRIVTMQVTPEGRIAGCSGVNRYTGRVEIVPEQQVFRLPEPPAVTRMAGPGMEFENYYLALLQKIDRYRFVGDRLELLEGDKPILEFRPAN</sequence>
<reference evidence="2" key="1">
    <citation type="submission" date="2019-08" db="EMBL/GenBank/DDBJ databases">
        <authorList>
            <person name="Kucharzyk K."/>
            <person name="Murdoch R.W."/>
            <person name="Higgins S."/>
            <person name="Loffler F."/>
        </authorList>
    </citation>
    <scope>NUCLEOTIDE SEQUENCE</scope>
</reference>
<evidence type="ECO:0000313" key="2">
    <source>
        <dbReference type="EMBL" id="MPM51696.1"/>
    </source>
</evidence>
<dbReference type="PROSITE" id="PS51257">
    <property type="entry name" value="PROKAR_LIPOPROTEIN"/>
    <property type="match status" value="1"/>
</dbReference>
<dbReference type="InterPro" id="IPR005184">
    <property type="entry name" value="DUF306_Meta_HslJ"/>
</dbReference>
<dbReference type="Gene3D" id="2.40.128.270">
    <property type="match status" value="1"/>
</dbReference>
<comment type="caution">
    <text evidence="2">The sequence shown here is derived from an EMBL/GenBank/DDBJ whole genome shotgun (WGS) entry which is preliminary data.</text>
</comment>
<dbReference type="EMBL" id="VSSQ01013530">
    <property type="protein sequence ID" value="MPM51696.1"/>
    <property type="molecule type" value="Genomic_DNA"/>
</dbReference>
<name>A0A645AFH2_9ZZZZ</name>
<evidence type="ECO:0000259" key="1">
    <source>
        <dbReference type="Pfam" id="PF03724"/>
    </source>
</evidence>
<feature type="domain" description="DUF306" evidence="1">
    <location>
        <begin position="39"/>
        <end position="142"/>
    </location>
</feature>
<gene>
    <name evidence="2" type="ORF">SDC9_98447</name>
</gene>